<dbReference type="Gene3D" id="3.30.70.330">
    <property type="match status" value="1"/>
</dbReference>
<dbReference type="SUPFAM" id="SSF54928">
    <property type="entry name" value="RNA-binding domain, RBD"/>
    <property type="match status" value="1"/>
</dbReference>
<dbReference type="AlphaFoldDB" id="A0A086JTL8"/>
<dbReference type="GO" id="GO:0003723">
    <property type="term" value="F:RNA binding"/>
    <property type="evidence" value="ECO:0007669"/>
    <property type="project" value="UniProtKB-UniRule"/>
</dbReference>
<feature type="region of interest" description="Disordered" evidence="2">
    <location>
        <begin position="324"/>
        <end position="367"/>
    </location>
</feature>
<feature type="compositionally biased region" description="Basic and acidic residues" evidence="2">
    <location>
        <begin position="1"/>
        <end position="18"/>
    </location>
</feature>
<sequence length="392" mass="41087">MDNLVRTEERTAHNAEAKDAEEEDFDLYEGIDAADHLIAGPASALPGASPSQAGDVLLTPACVPPDEERLVSFVSLPESAENEKEEDLVLLSGEIDLSLSAKAPRLSRTPAPSAGSPRIARVSSGLGRAYTFEAGNLGKRKKIPAGLSFTRIEVPLFLGPPPAIPELVPDAGGATTNSLLLLAQLSQWQTDISIREAAVQFGRVRAVRIFSNAFDGRSSGVGLLQFVSGEDAARAVSQGLDQALQAKQHGPRHVKVTVVPSPIVEELDACDSVSWTGGGPIPDQLLRKLFQLAGQAMPPRDRSALAASFFSALVSSHVELDGASATAVEGPRGGTASVGGLQKRGDAPTLANAGRSATTGPGRGSADPLGAARALYVCPETFRFMKRQFSWP</sequence>
<evidence type="ECO:0000313" key="4">
    <source>
        <dbReference type="EMBL" id="KFG35486.1"/>
    </source>
</evidence>
<dbReference type="PROSITE" id="PS50102">
    <property type="entry name" value="RRM"/>
    <property type="match status" value="1"/>
</dbReference>
<comment type="caution">
    <text evidence="4">The sequence shown here is derived from an EMBL/GenBank/DDBJ whole genome shotgun (WGS) entry which is preliminary data.</text>
</comment>
<dbReference type="Proteomes" id="UP000028837">
    <property type="component" value="Unassembled WGS sequence"/>
</dbReference>
<feature type="region of interest" description="Disordered" evidence="2">
    <location>
        <begin position="1"/>
        <end position="23"/>
    </location>
</feature>
<feature type="domain" description="RRM" evidence="3">
    <location>
        <begin position="178"/>
        <end position="261"/>
    </location>
</feature>
<reference evidence="4 5" key="1">
    <citation type="submission" date="2014-02" db="EMBL/GenBank/DDBJ databases">
        <authorList>
            <person name="Sibley D."/>
            <person name="Venepally P."/>
            <person name="Karamycheva S."/>
            <person name="Hadjithomas M."/>
            <person name="Khan A."/>
            <person name="Brunk B."/>
            <person name="Roos D."/>
            <person name="Caler E."/>
            <person name="Lorenzi H."/>
        </authorList>
    </citation>
    <scope>NUCLEOTIDE SEQUENCE [LARGE SCALE GENOMIC DNA]</scope>
    <source>
        <strain evidence="4 5">GAB2-2007-GAL-DOM2</strain>
    </source>
</reference>
<dbReference type="InterPro" id="IPR035979">
    <property type="entry name" value="RBD_domain_sf"/>
</dbReference>
<dbReference type="InterPro" id="IPR012677">
    <property type="entry name" value="Nucleotide-bd_a/b_plait_sf"/>
</dbReference>
<name>A0A086JTL8_TOXGO</name>
<dbReference type="EMBL" id="AHZU02001163">
    <property type="protein sequence ID" value="KFG35486.1"/>
    <property type="molecule type" value="Genomic_DNA"/>
</dbReference>
<gene>
    <name evidence="4" type="ORF">TGDOM2_254220A</name>
</gene>
<dbReference type="OrthoDB" id="344054at2759"/>
<dbReference type="Pfam" id="PF00076">
    <property type="entry name" value="RRM_1"/>
    <property type="match status" value="1"/>
</dbReference>
<evidence type="ECO:0000256" key="2">
    <source>
        <dbReference type="SAM" id="MobiDB-lite"/>
    </source>
</evidence>
<dbReference type="InterPro" id="IPR000504">
    <property type="entry name" value="RRM_dom"/>
</dbReference>
<evidence type="ECO:0000256" key="1">
    <source>
        <dbReference type="PROSITE-ProRule" id="PRU00176"/>
    </source>
</evidence>
<proteinExistence type="predicted"/>
<evidence type="ECO:0000259" key="3">
    <source>
        <dbReference type="PROSITE" id="PS50102"/>
    </source>
</evidence>
<evidence type="ECO:0000313" key="5">
    <source>
        <dbReference type="Proteomes" id="UP000028837"/>
    </source>
</evidence>
<organism evidence="4 5">
    <name type="scientific">Toxoplasma gondii GAB2-2007-GAL-DOM2</name>
    <dbReference type="NCBI Taxonomy" id="1130820"/>
    <lineage>
        <taxon>Eukaryota</taxon>
        <taxon>Sar</taxon>
        <taxon>Alveolata</taxon>
        <taxon>Apicomplexa</taxon>
        <taxon>Conoidasida</taxon>
        <taxon>Coccidia</taxon>
        <taxon>Eucoccidiorida</taxon>
        <taxon>Eimeriorina</taxon>
        <taxon>Sarcocystidae</taxon>
        <taxon>Toxoplasma</taxon>
    </lineage>
</organism>
<protein>
    <submittedName>
        <fullName evidence="4">Putative RNA recognition motif, related protein</fullName>
    </submittedName>
</protein>
<dbReference type="VEuPathDB" id="ToxoDB:TGDOM2_254220A"/>
<keyword evidence="1" id="KW-0694">RNA-binding</keyword>
<dbReference type="CDD" id="cd00590">
    <property type="entry name" value="RRM_SF"/>
    <property type="match status" value="1"/>
</dbReference>
<accession>A0A086JTL8</accession>